<evidence type="ECO:0000259" key="7">
    <source>
        <dbReference type="PROSITE" id="PS51007"/>
    </source>
</evidence>
<dbReference type="GO" id="GO:0009055">
    <property type="term" value="F:electron transfer activity"/>
    <property type="evidence" value="ECO:0007669"/>
    <property type="project" value="InterPro"/>
</dbReference>
<dbReference type="PRINTS" id="PR00604">
    <property type="entry name" value="CYTCHRMECIAB"/>
</dbReference>
<reference evidence="9" key="1">
    <citation type="submission" date="2017-02" db="EMBL/GenBank/DDBJ databases">
        <authorList>
            <person name="Varghese N."/>
            <person name="Submissions S."/>
        </authorList>
    </citation>
    <scope>NUCLEOTIDE SEQUENCE [LARGE SCALE GENOMIC DNA]</scope>
    <source>
        <strain evidence="9">ATCC 27094</strain>
    </source>
</reference>
<dbReference type="GO" id="GO:0020037">
    <property type="term" value="F:heme binding"/>
    <property type="evidence" value="ECO:0007669"/>
    <property type="project" value="InterPro"/>
</dbReference>
<gene>
    <name evidence="8" type="ORF">SAMN02745126_04643</name>
</gene>
<evidence type="ECO:0000256" key="3">
    <source>
        <dbReference type="ARBA" id="ARBA00022723"/>
    </source>
</evidence>
<dbReference type="PANTHER" id="PTHR11961">
    <property type="entry name" value="CYTOCHROME C"/>
    <property type="match status" value="1"/>
</dbReference>
<dbReference type="SUPFAM" id="SSF46626">
    <property type="entry name" value="Cytochrome c"/>
    <property type="match status" value="1"/>
</dbReference>
<keyword evidence="2 6" id="KW-0349">Heme</keyword>
<dbReference type="PROSITE" id="PS51007">
    <property type="entry name" value="CYTC"/>
    <property type="match status" value="1"/>
</dbReference>
<protein>
    <submittedName>
        <fullName evidence="8">Cytochrome c</fullName>
    </submittedName>
</protein>
<evidence type="ECO:0000256" key="6">
    <source>
        <dbReference type="PROSITE-ProRule" id="PRU00433"/>
    </source>
</evidence>
<evidence type="ECO:0000256" key="5">
    <source>
        <dbReference type="ARBA" id="ARBA00023004"/>
    </source>
</evidence>
<dbReference type="STRING" id="225324.SAMN02745126_04643"/>
<dbReference type="InterPro" id="IPR009056">
    <property type="entry name" value="Cyt_c-like_dom"/>
</dbReference>
<evidence type="ECO:0000256" key="2">
    <source>
        <dbReference type="ARBA" id="ARBA00022617"/>
    </source>
</evidence>
<dbReference type="OrthoDB" id="9805828at2"/>
<dbReference type="GO" id="GO:0046872">
    <property type="term" value="F:metal ion binding"/>
    <property type="evidence" value="ECO:0007669"/>
    <property type="project" value="UniProtKB-KW"/>
</dbReference>
<proteinExistence type="predicted"/>
<dbReference type="InterPro" id="IPR002327">
    <property type="entry name" value="Cyt_c_1A/1B"/>
</dbReference>
<name>A0A1T4SHP7_9HYPH</name>
<dbReference type="Gene3D" id="1.10.760.10">
    <property type="entry name" value="Cytochrome c-like domain"/>
    <property type="match status" value="1"/>
</dbReference>
<dbReference type="EMBL" id="FUWJ01000008">
    <property type="protein sequence ID" value="SKA27341.1"/>
    <property type="molecule type" value="Genomic_DNA"/>
</dbReference>
<evidence type="ECO:0000313" key="9">
    <source>
        <dbReference type="Proteomes" id="UP000190092"/>
    </source>
</evidence>
<accession>A0A1T4SHP7</accession>
<dbReference type="AlphaFoldDB" id="A0A1T4SHP7"/>
<dbReference type="InterPro" id="IPR036909">
    <property type="entry name" value="Cyt_c-like_dom_sf"/>
</dbReference>
<keyword evidence="3 6" id="KW-0479">Metal-binding</keyword>
<organism evidence="8 9">
    <name type="scientific">Enhydrobacter aerosaccus</name>
    <dbReference type="NCBI Taxonomy" id="225324"/>
    <lineage>
        <taxon>Bacteria</taxon>
        <taxon>Pseudomonadati</taxon>
        <taxon>Pseudomonadota</taxon>
        <taxon>Alphaproteobacteria</taxon>
        <taxon>Hyphomicrobiales</taxon>
        <taxon>Enhydrobacter</taxon>
    </lineage>
</organism>
<dbReference type="RefSeq" id="WP_085936338.1">
    <property type="nucleotide sequence ID" value="NZ_FUWJ01000008.1"/>
</dbReference>
<sequence length="179" mass="18708">MVNFNTAAGCFLASALFAMVCGKVSNALVEPHHLEKPAIAVAESAPAATGAPAPAAELAPIGAKLASANVDAGKAIFTKVCTACHTDDKGGPNKVGPNLWNIVGRKKGSHPGFSYSSGMEAKGGDWTYEDINHMVFKPSAFIKGTKMAFAGLPKEEDRVNLIAYLRTMNDNPPPLPEAK</sequence>
<evidence type="ECO:0000313" key="8">
    <source>
        <dbReference type="EMBL" id="SKA27341.1"/>
    </source>
</evidence>
<evidence type="ECO:0000256" key="1">
    <source>
        <dbReference type="ARBA" id="ARBA00022448"/>
    </source>
</evidence>
<keyword evidence="4" id="KW-0249">Electron transport</keyword>
<dbReference type="Proteomes" id="UP000190092">
    <property type="component" value="Unassembled WGS sequence"/>
</dbReference>
<evidence type="ECO:0000256" key="4">
    <source>
        <dbReference type="ARBA" id="ARBA00022982"/>
    </source>
</evidence>
<keyword evidence="9" id="KW-1185">Reference proteome</keyword>
<keyword evidence="1" id="KW-0813">Transport</keyword>
<keyword evidence="5 6" id="KW-0408">Iron</keyword>
<dbReference type="Pfam" id="PF00034">
    <property type="entry name" value="Cytochrom_C"/>
    <property type="match status" value="1"/>
</dbReference>
<feature type="domain" description="Cytochrome c" evidence="7">
    <location>
        <begin position="68"/>
        <end position="169"/>
    </location>
</feature>